<name>G8R3Z8_OWEHD</name>
<sequence>MLSKPFKVIATAIAKSPNLEANILESMRITSMLGDKLILIHVGKRTDEDERSFNDIIKSSDVQLGNVELVWVEGEPASVILEIAKSKQVDLIIAGAVPREGLLRYYMGSVARRLVRGADCSILLLTHPNKLQSTCGKVVVNGLDHPKTADTIKVAASVATRLGSRELTIVEEVDPSKIGTKVDDDLSLKKANRAKQNIEKNEEKRIQGILKEIESELSLKVGQKCIFGKKGYTISHFTESQCADLLVMNSPDTKLGFLDRMFTHDLEYILSELPSDLLIVHSKLNKN</sequence>
<accession>G8R3Z8</accession>
<dbReference type="SUPFAM" id="SSF52402">
    <property type="entry name" value="Adenine nucleotide alpha hydrolases-like"/>
    <property type="match status" value="1"/>
</dbReference>
<organism evidence="3 4">
    <name type="scientific">Owenweeksia hongkongensis (strain DSM 17368 / CIP 108786 / JCM 12287 / NRRL B-23963 / UST20020801)</name>
    <dbReference type="NCBI Taxonomy" id="926562"/>
    <lineage>
        <taxon>Bacteria</taxon>
        <taxon>Pseudomonadati</taxon>
        <taxon>Bacteroidota</taxon>
        <taxon>Flavobacteriia</taxon>
        <taxon>Flavobacteriales</taxon>
        <taxon>Owenweeksiaceae</taxon>
        <taxon>Owenweeksia</taxon>
    </lineage>
</organism>
<dbReference type="EMBL" id="CP003156">
    <property type="protein sequence ID" value="AEV32030.1"/>
    <property type="molecule type" value="Genomic_DNA"/>
</dbReference>
<keyword evidence="4" id="KW-1185">Reference proteome</keyword>
<gene>
    <name evidence="3" type="ordered locus">Oweho_1021</name>
</gene>
<dbReference type="Gene3D" id="3.40.50.620">
    <property type="entry name" value="HUPs"/>
    <property type="match status" value="2"/>
</dbReference>
<dbReference type="InterPro" id="IPR006016">
    <property type="entry name" value="UspA"/>
</dbReference>
<dbReference type="CDD" id="cd00293">
    <property type="entry name" value="USP-like"/>
    <property type="match status" value="1"/>
</dbReference>
<dbReference type="PANTHER" id="PTHR46268">
    <property type="entry name" value="STRESS RESPONSE PROTEIN NHAX"/>
    <property type="match status" value="1"/>
</dbReference>
<dbReference type="PANTHER" id="PTHR46268:SF6">
    <property type="entry name" value="UNIVERSAL STRESS PROTEIN UP12"/>
    <property type="match status" value="1"/>
</dbReference>
<evidence type="ECO:0000313" key="4">
    <source>
        <dbReference type="Proteomes" id="UP000005631"/>
    </source>
</evidence>
<protein>
    <submittedName>
        <fullName evidence="3">Universal stress protein UspA-like protein</fullName>
    </submittedName>
</protein>
<dbReference type="KEGG" id="oho:Oweho_1021"/>
<dbReference type="eggNOG" id="COG0589">
    <property type="taxonomic scope" value="Bacteria"/>
</dbReference>
<evidence type="ECO:0000256" key="1">
    <source>
        <dbReference type="ARBA" id="ARBA00008791"/>
    </source>
</evidence>
<dbReference type="HOGENOM" id="CLU_969245_0_0_10"/>
<proteinExistence type="inferred from homology"/>
<evidence type="ECO:0000259" key="2">
    <source>
        <dbReference type="Pfam" id="PF00582"/>
    </source>
</evidence>
<dbReference type="AlphaFoldDB" id="G8R3Z8"/>
<dbReference type="STRING" id="926562.Oweho_1021"/>
<reference evidence="3 4" key="1">
    <citation type="journal article" date="2012" name="Stand. Genomic Sci.">
        <title>Genome sequence of the orange-pigmented seawater bacterium Owenweeksia hongkongensis type strain (UST20020801(T)).</title>
        <authorList>
            <person name="Riedel T."/>
            <person name="Held B."/>
            <person name="Nolan M."/>
            <person name="Lucas S."/>
            <person name="Lapidus A."/>
            <person name="Tice H."/>
            <person name="Del Rio T.G."/>
            <person name="Cheng J.F."/>
            <person name="Han C."/>
            <person name="Tapia R."/>
            <person name="Goodwin L.A."/>
            <person name="Pitluck S."/>
            <person name="Liolios K."/>
            <person name="Mavromatis K."/>
            <person name="Pagani I."/>
            <person name="Ivanova N."/>
            <person name="Mikhailova N."/>
            <person name="Pati A."/>
            <person name="Chen A."/>
            <person name="Palaniappan K."/>
            <person name="Rohde M."/>
            <person name="Tindall B.J."/>
            <person name="Detter J.C."/>
            <person name="Goker M."/>
            <person name="Woyke T."/>
            <person name="Bristow J."/>
            <person name="Eisen J.A."/>
            <person name="Markowitz V."/>
            <person name="Hugenholtz P."/>
            <person name="Klenk H.P."/>
            <person name="Kyrpides N.C."/>
        </authorList>
    </citation>
    <scope>NUCLEOTIDE SEQUENCE</scope>
    <source>
        <strain evidence="4">DSM 17368 / JCM 12287 / NRRL B-23963</strain>
    </source>
</reference>
<dbReference type="OrthoDB" id="946689at2"/>
<comment type="similarity">
    <text evidence="1">Belongs to the universal stress protein A family.</text>
</comment>
<dbReference type="RefSeq" id="WP_014201390.1">
    <property type="nucleotide sequence ID" value="NC_016599.1"/>
</dbReference>
<feature type="domain" description="UspA" evidence="2">
    <location>
        <begin position="58"/>
        <end position="124"/>
    </location>
</feature>
<dbReference type="Proteomes" id="UP000005631">
    <property type="component" value="Chromosome"/>
</dbReference>
<dbReference type="InterPro" id="IPR014729">
    <property type="entry name" value="Rossmann-like_a/b/a_fold"/>
</dbReference>
<evidence type="ECO:0000313" key="3">
    <source>
        <dbReference type="EMBL" id="AEV32030.1"/>
    </source>
</evidence>
<dbReference type="Pfam" id="PF00582">
    <property type="entry name" value="Usp"/>
    <property type="match status" value="1"/>
</dbReference>